<dbReference type="InterPro" id="IPR019277">
    <property type="entry name" value="DUF2304"/>
</dbReference>
<evidence type="ECO:0000256" key="1">
    <source>
        <dbReference type="SAM" id="Phobius"/>
    </source>
</evidence>
<feature type="transmembrane region" description="Helical" evidence="1">
    <location>
        <begin position="58"/>
        <end position="82"/>
    </location>
</feature>
<sequence length="107" mass="12694">MLQQIIALIIIFLFISRLVRQKNRQEIGSNELYLWLSFWILAAISIIFIKFIDRFVAYFGFSMSGINFLLYLSVLALFYLVFRLRLNLAKLDKNLTEVVRQLTLNKK</sequence>
<dbReference type="EMBL" id="PFAL01000017">
    <property type="protein sequence ID" value="PIR95561.1"/>
    <property type="molecule type" value="Genomic_DNA"/>
</dbReference>
<comment type="caution">
    <text evidence="2">The sequence shown here is derived from an EMBL/GenBank/DDBJ whole genome shotgun (WGS) entry which is preliminary data.</text>
</comment>
<gene>
    <name evidence="2" type="ORF">COT93_02010</name>
</gene>
<dbReference type="AlphaFoldDB" id="A0A2H0V925"/>
<reference evidence="3" key="1">
    <citation type="submission" date="2017-09" db="EMBL/GenBank/DDBJ databases">
        <title>Depth-based differentiation of microbial function through sediment-hosted aquifers and enrichment of novel symbionts in the deep terrestrial subsurface.</title>
        <authorList>
            <person name="Probst A.J."/>
            <person name="Ladd B."/>
            <person name="Jarett J.K."/>
            <person name="Geller-Mcgrath D.E."/>
            <person name="Sieber C.M.K."/>
            <person name="Emerson J.B."/>
            <person name="Anantharaman K."/>
            <person name="Thomas B.C."/>
            <person name="Malmstrom R."/>
            <person name="Stieglmeier M."/>
            <person name="Klingl A."/>
            <person name="Woyke T."/>
            <person name="Ryan C.M."/>
            <person name="Banfield J.F."/>
        </authorList>
    </citation>
    <scope>NUCLEOTIDE SEQUENCE [LARGE SCALE GENOMIC DNA]</scope>
</reference>
<feature type="transmembrane region" description="Helical" evidence="1">
    <location>
        <begin position="5"/>
        <end position="20"/>
    </location>
</feature>
<proteinExistence type="predicted"/>
<protein>
    <recommendedName>
        <fullName evidence="4">DUF2304 domain-containing protein</fullName>
    </recommendedName>
</protein>
<keyword evidence="1" id="KW-0812">Transmembrane</keyword>
<evidence type="ECO:0008006" key="4">
    <source>
        <dbReference type="Google" id="ProtNLM"/>
    </source>
</evidence>
<accession>A0A2H0V925</accession>
<name>A0A2H0V925_9BACT</name>
<dbReference type="Pfam" id="PF10066">
    <property type="entry name" value="DUF2304"/>
    <property type="match status" value="1"/>
</dbReference>
<keyword evidence="1" id="KW-1133">Transmembrane helix</keyword>
<keyword evidence="1" id="KW-0472">Membrane</keyword>
<organism evidence="2 3">
    <name type="scientific">Candidatus Falkowbacteria bacterium CG10_big_fil_rev_8_21_14_0_10_37_18</name>
    <dbReference type="NCBI Taxonomy" id="1974562"/>
    <lineage>
        <taxon>Bacteria</taxon>
        <taxon>Candidatus Falkowiibacteriota</taxon>
    </lineage>
</organism>
<evidence type="ECO:0000313" key="3">
    <source>
        <dbReference type="Proteomes" id="UP000229972"/>
    </source>
</evidence>
<feature type="transmembrane region" description="Helical" evidence="1">
    <location>
        <begin position="32"/>
        <end position="52"/>
    </location>
</feature>
<dbReference type="Proteomes" id="UP000229972">
    <property type="component" value="Unassembled WGS sequence"/>
</dbReference>
<evidence type="ECO:0000313" key="2">
    <source>
        <dbReference type="EMBL" id="PIR95561.1"/>
    </source>
</evidence>